<dbReference type="Gene3D" id="3.30.1330.40">
    <property type="entry name" value="RutC-like"/>
    <property type="match status" value="1"/>
</dbReference>
<gene>
    <name evidence="3" type="ORF">Q6A51_08670</name>
</gene>
<sequence length="384" mass="42219">MKSLIPSWRDSLSLTFAGTRHQFLGTQCTPEHFSVCLSELVTLSGSGHAGDGVLRLFVAVSDQRQLNEINGQLASDFATLVSRTEVVIQPPLLGQVQISAWRIEPSSTTSKVSESKTNGLEWHFSASNLYDVSDTHLLTSYTRQFYGCLADSKERGHSVDDLLRTWIYIGSITHGPHDETRYQIVNAARKDVFRELRLGAGEGKSRFPASTGIGTQGSSINLGFLSCRINATNEYRAVALENRRQTSAFHYPKEESLVAPLFSRAVAILGAAEAMVFVSGTASIIGVKSIHLSSIEQQTRQTIDNISNLLCARLLSDYDSYPVTTGLDSIVCYTVYLKHRDDFAAVRDICESRLPERAIATYVEADVCRSELLVEIEATAVMPG</sequence>
<evidence type="ECO:0000259" key="2">
    <source>
        <dbReference type="Pfam" id="PF21168"/>
    </source>
</evidence>
<evidence type="ECO:0000256" key="1">
    <source>
        <dbReference type="ARBA" id="ARBA00010552"/>
    </source>
</evidence>
<dbReference type="Proteomes" id="UP001223016">
    <property type="component" value="Unassembled WGS sequence"/>
</dbReference>
<accession>A0ABT9CMW7</accession>
<feature type="domain" description="Chorismatase FkbO/Hyg5-like N-terminal" evidence="2">
    <location>
        <begin position="118"/>
        <end position="226"/>
    </location>
</feature>
<evidence type="ECO:0000313" key="4">
    <source>
        <dbReference type="Proteomes" id="UP001223016"/>
    </source>
</evidence>
<dbReference type="SUPFAM" id="SSF55298">
    <property type="entry name" value="YjgF-like"/>
    <property type="match status" value="1"/>
</dbReference>
<comment type="caution">
    <text evidence="3">The sequence shown here is derived from an EMBL/GenBank/DDBJ whole genome shotgun (WGS) entry which is preliminary data.</text>
</comment>
<dbReference type="Pfam" id="PF01042">
    <property type="entry name" value="Ribonuc_L-PSP"/>
    <property type="match status" value="1"/>
</dbReference>
<dbReference type="GO" id="GO:0016787">
    <property type="term" value="F:hydrolase activity"/>
    <property type="evidence" value="ECO:0007669"/>
    <property type="project" value="UniProtKB-KW"/>
</dbReference>
<keyword evidence="3" id="KW-0378">Hydrolase</keyword>
<dbReference type="PANTHER" id="PTHR11803">
    <property type="entry name" value="2-IMINOBUTANOATE/2-IMINOPROPANOATE DEAMINASE RIDA"/>
    <property type="match status" value="1"/>
</dbReference>
<evidence type="ECO:0000313" key="3">
    <source>
        <dbReference type="EMBL" id="MDO7926847.1"/>
    </source>
</evidence>
<dbReference type="CDD" id="cd06153">
    <property type="entry name" value="YjgF_YER057c_UK114_like_5"/>
    <property type="match status" value="1"/>
</dbReference>
<name>A0ABT9CMW7_9PSED</name>
<dbReference type="PANTHER" id="PTHR11803:SF58">
    <property type="entry name" value="PROTEIN HMF1-RELATED"/>
    <property type="match status" value="1"/>
</dbReference>
<organism evidence="3 4">
    <name type="scientific">Pseudomonas serbiensis</name>
    <dbReference type="NCBI Taxonomy" id="3064350"/>
    <lineage>
        <taxon>Bacteria</taxon>
        <taxon>Pseudomonadati</taxon>
        <taxon>Pseudomonadota</taxon>
        <taxon>Gammaproteobacteria</taxon>
        <taxon>Pseudomonadales</taxon>
        <taxon>Pseudomonadaceae</taxon>
        <taxon>Pseudomonas</taxon>
    </lineage>
</organism>
<dbReference type="Pfam" id="PF21168">
    <property type="entry name" value="FkbO_Hyg5-like_N"/>
    <property type="match status" value="1"/>
</dbReference>
<dbReference type="InterPro" id="IPR035959">
    <property type="entry name" value="RutC-like_sf"/>
</dbReference>
<keyword evidence="4" id="KW-1185">Reference proteome</keyword>
<proteinExistence type="inferred from homology"/>
<dbReference type="InterPro" id="IPR049368">
    <property type="entry name" value="FkbO_Hyg5-like_N"/>
</dbReference>
<dbReference type="EMBL" id="JAUQOO010000005">
    <property type="protein sequence ID" value="MDO7926847.1"/>
    <property type="molecule type" value="Genomic_DNA"/>
</dbReference>
<protein>
    <submittedName>
        <fullName evidence="3">Rid family hydrolase</fullName>
    </submittedName>
</protein>
<reference evidence="3 4" key="1">
    <citation type="submission" date="2023-07" db="EMBL/GenBank/DDBJ databases">
        <title>Identification of four novel Pseudomonas species associated with bacterial leaf spot of cucurbits.</title>
        <authorList>
            <person name="Fullem K.R."/>
        </authorList>
    </citation>
    <scope>NUCLEOTIDE SEQUENCE [LARGE SCALE GENOMIC DNA]</scope>
    <source>
        <strain evidence="3 4">KFB 138</strain>
    </source>
</reference>
<dbReference type="RefSeq" id="WP_304574570.1">
    <property type="nucleotide sequence ID" value="NZ_JAUQOO010000005.1"/>
</dbReference>
<dbReference type="InterPro" id="IPR006175">
    <property type="entry name" value="YjgF/YER057c/UK114"/>
</dbReference>
<comment type="similarity">
    <text evidence="1">Belongs to the RutC family.</text>
</comment>